<dbReference type="Proteomes" id="UP001221142">
    <property type="component" value="Unassembled WGS sequence"/>
</dbReference>
<organism evidence="1 2">
    <name type="scientific">Roridomyces roridus</name>
    <dbReference type="NCBI Taxonomy" id="1738132"/>
    <lineage>
        <taxon>Eukaryota</taxon>
        <taxon>Fungi</taxon>
        <taxon>Dikarya</taxon>
        <taxon>Basidiomycota</taxon>
        <taxon>Agaricomycotina</taxon>
        <taxon>Agaricomycetes</taxon>
        <taxon>Agaricomycetidae</taxon>
        <taxon>Agaricales</taxon>
        <taxon>Marasmiineae</taxon>
        <taxon>Mycenaceae</taxon>
        <taxon>Roridomyces</taxon>
    </lineage>
</organism>
<name>A0AAD7C0C0_9AGAR</name>
<dbReference type="AlphaFoldDB" id="A0AAD7C0C0"/>
<proteinExistence type="predicted"/>
<gene>
    <name evidence="1" type="ORF">FB45DRAFT_483951</name>
</gene>
<protein>
    <submittedName>
        <fullName evidence="1">Uncharacterized protein</fullName>
    </submittedName>
</protein>
<reference evidence="1" key="1">
    <citation type="submission" date="2023-03" db="EMBL/GenBank/DDBJ databases">
        <title>Massive genome expansion in bonnet fungi (Mycena s.s.) driven by repeated elements and novel gene families across ecological guilds.</title>
        <authorList>
            <consortium name="Lawrence Berkeley National Laboratory"/>
            <person name="Harder C.B."/>
            <person name="Miyauchi S."/>
            <person name="Viragh M."/>
            <person name="Kuo A."/>
            <person name="Thoen E."/>
            <person name="Andreopoulos B."/>
            <person name="Lu D."/>
            <person name="Skrede I."/>
            <person name="Drula E."/>
            <person name="Henrissat B."/>
            <person name="Morin E."/>
            <person name="Kohler A."/>
            <person name="Barry K."/>
            <person name="LaButti K."/>
            <person name="Morin E."/>
            <person name="Salamov A."/>
            <person name="Lipzen A."/>
            <person name="Mereny Z."/>
            <person name="Hegedus B."/>
            <person name="Baldrian P."/>
            <person name="Stursova M."/>
            <person name="Weitz H."/>
            <person name="Taylor A."/>
            <person name="Grigoriev I.V."/>
            <person name="Nagy L.G."/>
            <person name="Martin F."/>
            <person name="Kauserud H."/>
        </authorList>
    </citation>
    <scope>NUCLEOTIDE SEQUENCE</scope>
    <source>
        <strain evidence="1">9284</strain>
    </source>
</reference>
<evidence type="ECO:0000313" key="2">
    <source>
        <dbReference type="Proteomes" id="UP001221142"/>
    </source>
</evidence>
<accession>A0AAD7C0C0</accession>
<keyword evidence="2" id="KW-1185">Reference proteome</keyword>
<comment type="caution">
    <text evidence="1">The sequence shown here is derived from an EMBL/GenBank/DDBJ whole genome shotgun (WGS) entry which is preliminary data.</text>
</comment>
<dbReference type="EMBL" id="JARKIF010000007">
    <property type="protein sequence ID" value="KAJ7635353.1"/>
    <property type="molecule type" value="Genomic_DNA"/>
</dbReference>
<evidence type="ECO:0000313" key="1">
    <source>
        <dbReference type="EMBL" id="KAJ7635353.1"/>
    </source>
</evidence>
<sequence>MLTISIPRRNPKLPTELECLIFETVALTHPEAVTKLLRVAKRVFAWIEPFLYRTLRIYVQSYAGLEVLKRMDTKGAEFFSKSVRNVEITSTEGPKVTMGMLGGPGGPLPRTTFWCTDDLQRILGACTQLQYLLLEGDLDADTLLPSLPLETRPAHVVLITHLARHKVNFGRPLFKNVTHLVVGDYKSSVSAVLPVHFDNWADILALPALTHLAIAHHPAPRSVESILSDAPHLRVLIVRLTKLREAEWYSSQHVMGDDRIVFMGYRNLQTRRVDEMWAEAEEFIRRRRTGVQPTPAHLFHPLRANIAPTTIPFRTAPRSGLSWDSGSPADSCSP</sequence>